<evidence type="ECO:0000313" key="1">
    <source>
        <dbReference type="EMBL" id="MPC46469.1"/>
    </source>
</evidence>
<protein>
    <submittedName>
        <fullName evidence="1">Uncharacterized protein</fullName>
    </submittedName>
</protein>
<name>A0A5B7FMN1_PORTR</name>
<accession>A0A5B7FMN1</accession>
<reference evidence="1 2" key="1">
    <citation type="submission" date="2019-05" db="EMBL/GenBank/DDBJ databases">
        <title>Another draft genome of Portunus trituberculatus and its Hox gene families provides insights of decapod evolution.</title>
        <authorList>
            <person name="Jeong J.-H."/>
            <person name="Song I."/>
            <person name="Kim S."/>
            <person name="Choi T."/>
            <person name="Kim D."/>
            <person name="Ryu S."/>
            <person name="Kim W."/>
        </authorList>
    </citation>
    <scope>NUCLEOTIDE SEQUENCE [LARGE SCALE GENOMIC DNA]</scope>
    <source>
        <tissue evidence="1">Muscle</tissue>
    </source>
</reference>
<dbReference type="EMBL" id="VSRR010007222">
    <property type="protein sequence ID" value="MPC46469.1"/>
    <property type="molecule type" value="Genomic_DNA"/>
</dbReference>
<dbReference type="Proteomes" id="UP000324222">
    <property type="component" value="Unassembled WGS sequence"/>
</dbReference>
<sequence>MLVIILLIISLSMNGNATLILVNILYANPTNLLM</sequence>
<proteinExistence type="predicted"/>
<organism evidence="1 2">
    <name type="scientific">Portunus trituberculatus</name>
    <name type="common">Swimming crab</name>
    <name type="synonym">Neptunus trituberculatus</name>
    <dbReference type="NCBI Taxonomy" id="210409"/>
    <lineage>
        <taxon>Eukaryota</taxon>
        <taxon>Metazoa</taxon>
        <taxon>Ecdysozoa</taxon>
        <taxon>Arthropoda</taxon>
        <taxon>Crustacea</taxon>
        <taxon>Multicrustacea</taxon>
        <taxon>Malacostraca</taxon>
        <taxon>Eumalacostraca</taxon>
        <taxon>Eucarida</taxon>
        <taxon>Decapoda</taxon>
        <taxon>Pleocyemata</taxon>
        <taxon>Brachyura</taxon>
        <taxon>Eubrachyura</taxon>
        <taxon>Portunoidea</taxon>
        <taxon>Portunidae</taxon>
        <taxon>Portuninae</taxon>
        <taxon>Portunus</taxon>
    </lineage>
</organism>
<comment type="caution">
    <text evidence="1">The sequence shown here is derived from an EMBL/GenBank/DDBJ whole genome shotgun (WGS) entry which is preliminary data.</text>
</comment>
<gene>
    <name evidence="1" type="ORF">E2C01_040189</name>
</gene>
<keyword evidence="2" id="KW-1185">Reference proteome</keyword>
<evidence type="ECO:0000313" key="2">
    <source>
        <dbReference type="Proteomes" id="UP000324222"/>
    </source>
</evidence>
<dbReference type="AlphaFoldDB" id="A0A5B7FMN1"/>